<evidence type="ECO:0000256" key="12">
    <source>
        <dbReference type="HAMAP-Rule" id="MF_00974"/>
    </source>
</evidence>
<dbReference type="InterPro" id="IPR002694">
    <property type="entry name" value="Znf_CHC2"/>
</dbReference>
<dbReference type="InterPro" id="IPR019475">
    <property type="entry name" value="DNA_primase_DnaB-bd"/>
</dbReference>
<evidence type="ECO:0000256" key="10">
    <source>
        <dbReference type="ARBA" id="ARBA00023125"/>
    </source>
</evidence>
<dbReference type="InterPro" id="IPR006171">
    <property type="entry name" value="TOPRIM_dom"/>
</dbReference>
<dbReference type="Gene3D" id="3.40.1360.10">
    <property type="match status" value="1"/>
</dbReference>
<dbReference type="PANTHER" id="PTHR30313">
    <property type="entry name" value="DNA PRIMASE"/>
    <property type="match status" value="1"/>
</dbReference>
<keyword evidence="15" id="KW-0175">Coiled coil</keyword>
<dbReference type="GO" id="GO:0005737">
    <property type="term" value="C:cytoplasm"/>
    <property type="evidence" value="ECO:0007669"/>
    <property type="project" value="TreeGrafter"/>
</dbReference>
<dbReference type="Gene3D" id="1.10.860.10">
    <property type="entry name" value="DNAb Helicase, Chain A"/>
    <property type="match status" value="1"/>
</dbReference>
<keyword evidence="5 12" id="KW-0235">DNA replication</keyword>
<dbReference type="InterPro" id="IPR036977">
    <property type="entry name" value="DNA_primase_Znf_CHC2"/>
</dbReference>
<dbReference type="Proteomes" id="UP000006381">
    <property type="component" value="Chromosome"/>
</dbReference>
<feature type="domain" description="Toprim" evidence="16">
    <location>
        <begin position="258"/>
        <end position="340"/>
    </location>
</feature>
<dbReference type="GO" id="GO:0008270">
    <property type="term" value="F:zinc ion binding"/>
    <property type="evidence" value="ECO:0007669"/>
    <property type="project" value="UniProtKB-UniRule"/>
</dbReference>
<proteinExistence type="inferred from homology"/>
<dbReference type="InterPro" id="IPR050219">
    <property type="entry name" value="DnaG_primase"/>
</dbReference>
<dbReference type="InterPro" id="IPR016136">
    <property type="entry name" value="DNA_helicase_N/primase_C"/>
</dbReference>
<comment type="function">
    <text evidence="12 13">RNA polymerase that catalyzes the synthesis of short RNA molecules used as primers for DNA polymerase during DNA replication.</text>
</comment>
<evidence type="ECO:0000256" key="5">
    <source>
        <dbReference type="ARBA" id="ARBA00022705"/>
    </source>
</evidence>
<evidence type="ECO:0000256" key="7">
    <source>
        <dbReference type="ARBA" id="ARBA00022771"/>
    </source>
</evidence>
<dbReference type="OrthoDB" id="9803773at2"/>
<dbReference type="PATRIC" id="fig|272621.13.peg.1135"/>
<feature type="zinc finger region" description="CHC2-type" evidence="12 14">
    <location>
        <begin position="40"/>
        <end position="64"/>
    </location>
</feature>
<name>Q5FJU1_LACAC</name>
<dbReference type="NCBIfam" id="TIGR01391">
    <property type="entry name" value="dnaG"/>
    <property type="match status" value="1"/>
</dbReference>
<comment type="subunit">
    <text evidence="12">Monomer. Interacts with DnaB.</text>
</comment>
<sequence>MAGRIPEEFIAEVRNNVNIVDVISQYVSLEKKGKDYIGLCPFHQEKTPSFTVNEEKQFFKCFGCGKGGNVFKFLMYKDNLTFPESVEQVAEYAHMSMPEGYGNSSPVKLNPIMQMHRDAVEFYQQVLFTTKAGERGMQYAQKRELGRDILNHFKIGYAPKEDNVLITYLRGKGYKDDDLTQSGLFVQSQDGQLFDRFRDRLMFPLDNENGMTIGFSGRRISDDKTEAKYMNSPETGIFNKSKVLFHFAEAKKAARDENHLVLYEGYMDVIAAYKAGIKSGIASMGTSLTDDQVYMLRRVTSNIIINYDGDDPGIHAEERAVNLFNKDGDFNLGVVVLPEKLDPDEYVKKYGAEKYYDEVKGALTPTEFFLKRLAQKYNLDNDREKLTYISEAVKQISLVRNPVEQDMYIERLAKSAQVSIDALKANLARERRKNNRVQSRTRQYKNYPNRSNNTVDTLIPPEQPIELSIKQTEVEKHPSQTRLLYLFIHSTEAQKYLLNGNFHFPDKEFEKLAELWVKYSETHNDPQINGFLDFIPEQLQGIIIDAELAKTPTDFNIQEINEHVHALKKRNIYSRLNELQIELQDAKRKEDAQEIIKITQEILGLKRILEANKEAF</sequence>
<dbReference type="BioCyc" id="LACI272621:G1G49-1184-MONOMER"/>
<keyword evidence="3 12" id="KW-0808">Transferase</keyword>
<dbReference type="HOGENOM" id="CLU_013501_3_3_9"/>
<dbReference type="InterPro" id="IPR013264">
    <property type="entry name" value="DNAG_N"/>
</dbReference>
<dbReference type="PIRSF" id="PIRSF002811">
    <property type="entry name" value="DnaG"/>
    <property type="match status" value="1"/>
</dbReference>
<organism evidence="18">
    <name type="scientific">Lactobacillus acidophilus (strain ATCC 700396 / NCK56 / N2 / NCFM)</name>
    <dbReference type="NCBI Taxonomy" id="272621"/>
    <lineage>
        <taxon>Bacteria</taxon>
        <taxon>Bacillati</taxon>
        <taxon>Bacillota</taxon>
        <taxon>Bacilli</taxon>
        <taxon>Lactobacillales</taxon>
        <taxon>Lactobacillaceae</taxon>
        <taxon>Lactobacillus</taxon>
    </lineage>
</organism>
<keyword evidence="7 12" id="KW-0863">Zinc-finger</keyword>
<dbReference type="Pfam" id="PF13155">
    <property type="entry name" value="Toprim_2"/>
    <property type="match status" value="1"/>
</dbReference>
<comment type="catalytic activity">
    <reaction evidence="12">
        <text>ssDNA + n NTP = ssDNA/pppN(pN)n-1 hybrid + (n-1) diphosphate.</text>
        <dbReference type="EC" id="2.7.7.101"/>
    </reaction>
</comment>
<feature type="coiled-coil region" evidence="15">
    <location>
        <begin position="569"/>
        <end position="596"/>
    </location>
</feature>
<comment type="cofactor">
    <cofactor evidence="12 13 14">
        <name>Zn(2+)</name>
        <dbReference type="ChEBI" id="CHEBI:29105"/>
    </cofactor>
    <text evidence="12 13 14">Binds 1 zinc ion per monomer.</text>
</comment>
<dbReference type="GO" id="GO:0003677">
    <property type="term" value="F:DNA binding"/>
    <property type="evidence" value="ECO:0007669"/>
    <property type="project" value="UniProtKB-KW"/>
</dbReference>
<dbReference type="Pfam" id="PF08275">
    <property type="entry name" value="DNAG_N"/>
    <property type="match status" value="1"/>
</dbReference>
<dbReference type="InterPro" id="IPR030846">
    <property type="entry name" value="DnaG_bac"/>
</dbReference>
<keyword evidence="1 12" id="KW-0240">DNA-directed RNA polymerase</keyword>
<dbReference type="AlphaFoldDB" id="Q5FJU1"/>
<evidence type="ECO:0000256" key="6">
    <source>
        <dbReference type="ARBA" id="ARBA00022723"/>
    </source>
</evidence>
<dbReference type="EC" id="2.7.7.101" evidence="12"/>
<dbReference type="HAMAP" id="MF_00974">
    <property type="entry name" value="DNA_primase_DnaG"/>
    <property type="match status" value="1"/>
</dbReference>
<dbReference type="InterPro" id="IPR034151">
    <property type="entry name" value="TOPRIM_DnaG_bac"/>
</dbReference>
<dbReference type="CDD" id="cd03364">
    <property type="entry name" value="TOPRIM_DnaG_primases"/>
    <property type="match status" value="1"/>
</dbReference>
<keyword evidence="8 12" id="KW-0862">Zinc</keyword>
<reference evidence="17 18" key="1">
    <citation type="journal article" date="2005" name="Proc. Natl. Acad. Sci. U.S.A.">
        <title>Complete genome sequence of the probiotic lactic acid bacterium Lactobacillus acidophilus NCFM.</title>
        <authorList>
            <person name="Altermann E."/>
            <person name="Russell W.M."/>
            <person name="Azcarate-Peril M.A."/>
            <person name="Barrangou R."/>
            <person name="Buck B.L."/>
            <person name="McAuliffe O."/>
            <person name="Souther N."/>
            <person name="Dobson A."/>
            <person name="Duong T."/>
            <person name="Callanan M."/>
            <person name="Lick S."/>
            <person name="Hamrick A."/>
            <person name="Cano R."/>
            <person name="Klaenhammer T.R."/>
        </authorList>
    </citation>
    <scope>NUCLEOTIDE SEQUENCE [LARGE SCALE GENOMIC DNA]</scope>
    <source>
        <strain evidence="18">ATCC 700396 / NCK56 / N2 / NCFM</strain>
    </source>
</reference>
<dbReference type="GO" id="GO:0006269">
    <property type="term" value="P:DNA replication, synthesis of primer"/>
    <property type="evidence" value="ECO:0007669"/>
    <property type="project" value="UniProtKB-UniRule"/>
</dbReference>
<dbReference type="Gene3D" id="3.90.980.10">
    <property type="entry name" value="DNA primase, catalytic core, N-terminal domain"/>
    <property type="match status" value="1"/>
</dbReference>
<evidence type="ECO:0000256" key="2">
    <source>
        <dbReference type="ARBA" id="ARBA00022515"/>
    </source>
</evidence>
<dbReference type="eggNOG" id="COG0358">
    <property type="taxonomic scope" value="Bacteria"/>
</dbReference>
<evidence type="ECO:0000256" key="11">
    <source>
        <dbReference type="ARBA" id="ARBA00023163"/>
    </source>
</evidence>
<keyword evidence="6 12" id="KW-0479">Metal-binding</keyword>
<evidence type="ECO:0000256" key="3">
    <source>
        <dbReference type="ARBA" id="ARBA00022679"/>
    </source>
</evidence>
<accession>Q5FJU1</accession>
<evidence type="ECO:0000313" key="18">
    <source>
        <dbReference type="Proteomes" id="UP000006381"/>
    </source>
</evidence>
<evidence type="ECO:0000256" key="1">
    <source>
        <dbReference type="ARBA" id="ARBA00022478"/>
    </source>
</evidence>
<dbReference type="PROSITE" id="PS50880">
    <property type="entry name" value="TOPRIM"/>
    <property type="match status" value="1"/>
</dbReference>
<dbReference type="EMBL" id="CP000033">
    <property type="protein sequence ID" value="AAV43033.1"/>
    <property type="molecule type" value="Genomic_DNA"/>
</dbReference>
<comment type="domain">
    <text evidence="12">Contains an N-terminal zinc-binding domain, a central core domain that contains the primase activity, and a C-terminal DnaB-binding domain.</text>
</comment>
<dbReference type="GeneID" id="93289708"/>
<dbReference type="GO" id="GO:0003899">
    <property type="term" value="F:DNA-directed RNA polymerase activity"/>
    <property type="evidence" value="ECO:0007669"/>
    <property type="project" value="UniProtKB-UniRule"/>
</dbReference>
<evidence type="ECO:0000256" key="8">
    <source>
        <dbReference type="ARBA" id="ARBA00022833"/>
    </source>
</evidence>
<dbReference type="Gene3D" id="3.90.580.10">
    <property type="entry name" value="Zinc finger, CHC2-type domain"/>
    <property type="match status" value="1"/>
</dbReference>
<gene>
    <name evidence="12" type="primary">dnaG</name>
    <name evidence="17" type="ordered locus">LBA1197</name>
</gene>
<evidence type="ECO:0000313" key="17">
    <source>
        <dbReference type="EMBL" id="AAV43033.1"/>
    </source>
</evidence>
<evidence type="ECO:0000256" key="9">
    <source>
        <dbReference type="ARBA" id="ARBA00022842"/>
    </source>
</evidence>
<dbReference type="Pfam" id="PF10410">
    <property type="entry name" value="DnaB_bind"/>
    <property type="match status" value="1"/>
</dbReference>
<keyword evidence="4 12" id="KW-0548">Nucleotidyltransferase</keyword>
<dbReference type="SUPFAM" id="SSF57783">
    <property type="entry name" value="Zinc beta-ribbon"/>
    <property type="match status" value="1"/>
</dbReference>
<dbReference type="SMART" id="SM00493">
    <property type="entry name" value="TOPRIM"/>
    <property type="match status" value="1"/>
</dbReference>
<dbReference type="InterPro" id="IPR037068">
    <property type="entry name" value="DNA_primase_core_N_sf"/>
</dbReference>
<dbReference type="SMART" id="SM00400">
    <property type="entry name" value="ZnF_CHCC"/>
    <property type="match status" value="1"/>
</dbReference>
<dbReference type="Pfam" id="PF01807">
    <property type="entry name" value="Zn_ribbon_DnaG"/>
    <property type="match status" value="1"/>
</dbReference>
<feature type="coiled-coil region" evidence="15">
    <location>
        <begin position="413"/>
        <end position="440"/>
    </location>
</feature>
<protein>
    <recommendedName>
        <fullName evidence="12 13">DNA primase</fullName>
        <ecNumber evidence="12">2.7.7.101</ecNumber>
    </recommendedName>
</protein>
<dbReference type="RefSeq" id="WP_003547619.1">
    <property type="nucleotide sequence ID" value="NC_006814.3"/>
</dbReference>
<keyword evidence="2 12" id="KW-0639">Primosome</keyword>
<dbReference type="GO" id="GO:0000428">
    <property type="term" value="C:DNA-directed RNA polymerase complex"/>
    <property type="evidence" value="ECO:0007669"/>
    <property type="project" value="UniProtKB-KW"/>
</dbReference>
<evidence type="ECO:0000256" key="14">
    <source>
        <dbReference type="PIRSR" id="PIRSR002811-1"/>
    </source>
</evidence>
<dbReference type="GO" id="GO:1990077">
    <property type="term" value="C:primosome complex"/>
    <property type="evidence" value="ECO:0007669"/>
    <property type="project" value="UniProtKB-KW"/>
</dbReference>
<keyword evidence="10 12" id="KW-0238">DNA-binding</keyword>
<dbReference type="KEGG" id="lac:LBA1197"/>
<keyword evidence="11 12" id="KW-0804">Transcription</keyword>
<dbReference type="STRING" id="272621.LBA1197"/>
<evidence type="ECO:0000256" key="13">
    <source>
        <dbReference type="PIRNR" id="PIRNR002811"/>
    </source>
</evidence>
<keyword evidence="9" id="KW-0460">Magnesium</keyword>
<evidence type="ECO:0000256" key="4">
    <source>
        <dbReference type="ARBA" id="ARBA00022695"/>
    </source>
</evidence>
<evidence type="ECO:0000256" key="15">
    <source>
        <dbReference type="SAM" id="Coils"/>
    </source>
</evidence>
<keyword evidence="18" id="KW-1185">Reference proteome</keyword>
<dbReference type="FunFam" id="3.90.580.10:FF:000001">
    <property type="entry name" value="DNA primase"/>
    <property type="match status" value="1"/>
</dbReference>
<dbReference type="InterPro" id="IPR006295">
    <property type="entry name" value="DNA_primase_DnaG"/>
</dbReference>
<evidence type="ECO:0000259" key="16">
    <source>
        <dbReference type="PROSITE" id="PS50880"/>
    </source>
</evidence>
<comment type="similarity">
    <text evidence="12 13">Belongs to the DnaG primase family.</text>
</comment>
<dbReference type="PANTHER" id="PTHR30313:SF2">
    <property type="entry name" value="DNA PRIMASE"/>
    <property type="match status" value="1"/>
</dbReference>
<dbReference type="SUPFAM" id="SSF56731">
    <property type="entry name" value="DNA primase core"/>
    <property type="match status" value="1"/>
</dbReference>